<dbReference type="GO" id="GO:0005829">
    <property type="term" value="C:cytosol"/>
    <property type="evidence" value="ECO:0007669"/>
    <property type="project" value="TreeGrafter"/>
</dbReference>
<evidence type="ECO:0000313" key="9">
    <source>
        <dbReference type="EMBL" id="SVD02728.1"/>
    </source>
</evidence>
<evidence type="ECO:0000259" key="8">
    <source>
        <dbReference type="Pfam" id="PF09334"/>
    </source>
</evidence>
<feature type="domain" description="Methionyl/Leucyl tRNA synthetase" evidence="8">
    <location>
        <begin position="62"/>
        <end position="127"/>
    </location>
</feature>
<keyword evidence="4" id="KW-0547">Nucleotide-binding</keyword>
<dbReference type="Gene3D" id="1.10.730.10">
    <property type="entry name" value="Isoleucyl-tRNA Synthetase, Domain 1"/>
    <property type="match status" value="1"/>
</dbReference>
<dbReference type="Pfam" id="PF09334">
    <property type="entry name" value="tRNA-synt_1g"/>
    <property type="match status" value="1"/>
</dbReference>
<evidence type="ECO:0000256" key="5">
    <source>
        <dbReference type="ARBA" id="ARBA00022840"/>
    </source>
</evidence>
<protein>
    <recommendedName>
        <fullName evidence="2">leucine--tRNA ligase</fullName>
        <ecNumber evidence="2">6.1.1.4</ecNumber>
    </recommendedName>
</protein>
<dbReference type="GO" id="GO:0005524">
    <property type="term" value="F:ATP binding"/>
    <property type="evidence" value="ECO:0007669"/>
    <property type="project" value="UniProtKB-KW"/>
</dbReference>
<keyword evidence="5" id="KW-0067">ATP-binding</keyword>
<keyword evidence="6" id="KW-0648">Protein biosynthesis</keyword>
<dbReference type="InterPro" id="IPR014729">
    <property type="entry name" value="Rossmann-like_a/b/a_fold"/>
</dbReference>
<accession>A0A382S0M9</accession>
<gene>
    <name evidence="9" type="ORF">METZ01_LOCUS355582</name>
</gene>
<keyword evidence="3" id="KW-0436">Ligase</keyword>
<dbReference type="AlphaFoldDB" id="A0A382S0M9"/>
<sequence length="129" mass="14791">MAQLRRQYPFHLIEPQWQSHWEAQETFRAFNPGEQPATGHPFAVRHGDVPPESLKKYYILDMFPYPSGAGLHVGHPEGYTATDITARYLRMRGRHVLHPMGWDAFGLPAEQYAIKTGQHPRQTTARNVA</sequence>
<dbReference type="InterPro" id="IPR015413">
    <property type="entry name" value="Methionyl/Leucyl_tRNA_Synth"/>
</dbReference>
<evidence type="ECO:0000256" key="6">
    <source>
        <dbReference type="ARBA" id="ARBA00022917"/>
    </source>
</evidence>
<feature type="non-terminal residue" evidence="9">
    <location>
        <position position="129"/>
    </location>
</feature>
<dbReference type="EC" id="6.1.1.4" evidence="2"/>
<name>A0A382S0M9_9ZZZZ</name>
<evidence type="ECO:0000256" key="3">
    <source>
        <dbReference type="ARBA" id="ARBA00022598"/>
    </source>
</evidence>
<dbReference type="EMBL" id="UINC01125117">
    <property type="protein sequence ID" value="SVD02728.1"/>
    <property type="molecule type" value="Genomic_DNA"/>
</dbReference>
<evidence type="ECO:0000256" key="4">
    <source>
        <dbReference type="ARBA" id="ARBA00022741"/>
    </source>
</evidence>
<dbReference type="PANTHER" id="PTHR43740:SF2">
    <property type="entry name" value="LEUCINE--TRNA LIGASE, MITOCHONDRIAL"/>
    <property type="match status" value="1"/>
</dbReference>
<dbReference type="PANTHER" id="PTHR43740">
    <property type="entry name" value="LEUCYL-TRNA SYNTHETASE"/>
    <property type="match status" value="1"/>
</dbReference>
<keyword evidence="7" id="KW-0030">Aminoacyl-tRNA synthetase</keyword>
<organism evidence="9">
    <name type="scientific">marine metagenome</name>
    <dbReference type="NCBI Taxonomy" id="408172"/>
    <lineage>
        <taxon>unclassified sequences</taxon>
        <taxon>metagenomes</taxon>
        <taxon>ecological metagenomes</taxon>
    </lineage>
</organism>
<dbReference type="GO" id="GO:0006429">
    <property type="term" value="P:leucyl-tRNA aminoacylation"/>
    <property type="evidence" value="ECO:0007669"/>
    <property type="project" value="InterPro"/>
</dbReference>
<dbReference type="GO" id="GO:0004823">
    <property type="term" value="F:leucine-tRNA ligase activity"/>
    <property type="evidence" value="ECO:0007669"/>
    <property type="project" value="UniProtKB-EC"/>
</dbReference>
<dbReference type="InterPro" id="IPR001412">
    <property type="entry name" value="aa-tRNA-synth_I_CS"/>
</dbReference>
<dbReference type="Gene3D" id="3.40.50.620">
    <property type="entry name" value="HUPs"/>
    <property type="match status" value="1"/>
</dbReference>
<proteinExistence type="inferred from homology"/>
<dbReference type="PROSITE" id="PS00178">
    <property type="entry name" value="AA_TRNA_LIGASE_I"/>
    <property type="match status" value="1"/>
</dbReference>
<evidence type="ECO:0000256" key="2">
    <source>
        <dbReference type="ARBA" id="ARBA00013164"/>
    </source>
</evidence>
<evidence type="ECO:0000256" key="1">
    <source>
        <dbReference type="ARBA" id="ARBA00005594"/>
    </source>
</evidence>
<comment type="similarity">
    <text evidence="1">Belongs to the class-I aminoacyl-tRNA synthetase family.</text>
</comment>
<reference evidence="9" key="1">
    <citation type="submission" date="2018-05" db="EMBL/GenBank/DDBJ databases">
        <authorList>
            <person name="Lanie J.A."/>
            <person name="Ng W.-L."/>
            <person name="Kazmierczak K.M."/>
            <person name="Andrzejewski T.M."/>
            <person name="Davidsen T.M."/>
            <person name="Wayne K.J."/>
            <person name="Tettelin H."/>
            <person name="Glass J.I."/>
            <person name="Rusch D."/>
            <person name="Podicherti R."/>
            <person name="Tsui H.-C.T."/>
            <person name="Winkler M.E."/>
        </authorList>
    </citation>
    <scope>NUCLEOTIDE SEQUENCE</scope>
</reference>
<evidence type="ECO:0000256" key="7">
    <source>
        <dbReference type="ARBA" id="ARBA00023146"/>
    </source>
</evidence>
<dbReference type="InterPro" id="IPR002302">
    <property type="entry name" value="Leu-tRNA-ligase"/>
</dbReference>
<dbReference type="SUPFAM" id="SSF52374">
    <property type="entry name" value="Nucleotidylyl transferase"/>
    <property type="match status" value="1"/>
</dbReference>